<gene>
    <name evidence="1" type="ORF">EC580_07445</name>
</gene>
<comment type="caution">
    <text evidence="1">The sequence shown here is derived from an EMBL/GenBank/DDBJ whole genome shotgun (WGS) entry which is preliminary data.</text>
</comment>
<reference evidence="1" key="1">
    <citation type="submission" date="2018-10" db="EMBL/GenBank/DDBJ databases">
        <title>Acidithiobacillus sulfuriphilus sp. nov.: an extremely acidophilic sulfur-oxidizing chemolithotroph isolated from a neutral pH environment.</title>
        <authorList>
            <person name="Falagan C."/>
            <person name="Moya-Beltran A."/>
            <person name="Quatrini R."/>
            <person name="Johnson D.B."/>
        </authorList>
    </citation>
    <scope>NUCLEOTIDE SEQUENCE [LARGE SCALE GENOMIC DNA]</scope>
    <source>
        <strain evidence="1">CJ-2</strain>
    </source>
</reference>
<organism evidence="1">
    <name type="scientific">Acidithiobacillus sulfuriphilus</name>
    <dbReference type="NCBI Taxonomy" id="1867749"/>
    <lineage>
        <taxon>Bacteria</taxon>
        <taxon>Pseudomonadati</taxon>
        <taxon>Pseudomonadota</taxon>
        <taxon>Acidithiobacillia</taxon>
        <taxon>Acidithiobacillales</taxon>
        <taxon>Acidithiobacillaceae</taxon>
        <taxon>Acidithiobacillus</taxon>
    </lineage>
</organism>
<sequence>MQEQNWQRFQYYLGRMRVDWPEARGVALLSSDGLFLHSENLPDDDGLSTLLSVFSAIAEMLAQSLGYGDPCRLQVDLLGAQICLLRLEAELYGVALLPHRAPLPSLVS</sequence>
<protein>
    <submittedName>
        <fullName evidence="1">Roadblock/LC7 domain-containing protein</fullName>
    </submittedName>
</protein>
<dbReference type="AlphaFoldDB" id="A0A3M8R1K5"/>
<accession>A0A3M8R1K5</accession>
<dbReference type="EMBL" id="RIZI01000163">
    <property type="protein sequence ID" value="RNF62225.1"/>
    <property type="molecule type" value="Genomic_DNA"/>
</dbReference>
<evidence type="ECO:0000313" key="1">
    <source>
        <dbReference type="EMBL" id="RNF62225.1"/>
    </source>
</evidence>
<dbReference type="Gene3D" id="3.30.450.30">
    <property type="entry name" value="Dynein light chain 2a, cytoplasmic"/>
    <property type="match status" value="1"/>
</dbReference>
<name>A0A3M8R1K5_9PROT</name>
<dbReference type="SUPFAM" id="SSF103196">
    <property type="entry name" value="Roadblock/LC7 domain"/>
    <property type="match status" value="1"/>
</dbReference>
<proteinExistence type="predicted"/>